<reference evidence="1" key="1">
    <citation type="submission" date="2021-06" db="EMBL/GenBank/DDBJ databases">
        <authorList>
            <person name="Kallberg Y."/>
            <person name="Tangrot J."/>
            <person name="Rosling A."/>
        </authorList>
    </citation>
    <scope>NUCLEOTIDE SEQUENCE</scope>
    <source>
        <strain evidence="1">MA461A</strain>
    </source>
</reference>
<proteinExistence type="predicted"/>
<feature type="non-terminal residue" evidence="1">
    <location>
        <position position="1"/>
    </location>
</feature>
<feature type="non-terminal residue" evidence="1">
    <location>
        <position position="49"/>
    </location>
</feature>
<dbReference type="EMBL" id="CAJVQC010057690">
    <property type="protein sequence ID" value="CAG8797867.1"/>
    <property type="molecule type" value="Genomic_DNA"/>
</dbReference>
<gene>
    <name evidence="1" type="ORF">RPERSI_LOCUS20420</name>
</gene>
<accession>A0ACA9RKN3</accession>
<dbReference type="Proteomes" id="UP000789920">
    <property type="component" value="Unassembled WGS sequence"/>
</dbReference>
<organism evidence="1 2">
    <name type="scientific">Racocetra persica</name>
    <dbReference type="NCBI Taxonomy" id="160502"/>
    <lineage>
        <taxon>Eukaryota</taxon>
        <taxon>Fungi</taxon>
        <taxon>Fungi incertae sedis</taxon>
        <taxon>Mucoromycota</taxon>
        <taxon>Glomeromycotina</taxon>
        <taxon>Glomeromycetes</taxon>
        <taxon>Diversisporales</taxon>
        <taxon>Gigasporaceae</taxon>
        <taxon>Racocetra</taxon>
    </lineage>
</organism>
<sequence length="49" mass="5596">KENSNQPDSYINNHTEDNLKSLELIGKWLLSIANTDNNIKAKLLNEITK</sequence>
<evidence type="ECO:0000313" key="1">
    <source>
        <dbReference type="EMBL" id="CAG8797867.1"/>
    </source>
</evidence>
<keyword evidence="2" id="KW-1185">Reference proteome</keyword>
<protein>
    <submittedName>
        <fullName evidence="1">6975_t:CDS:1</fullName>
    </submittedName>
</protein>
<comment type="caution">
    <text evidence="1">The sequence shown here is derived from an EMBL/GenBank/DDBJ whole genome shotgun (WGS) entry which is preliminary data.</text>
</comment>
<name>A0ACA9RKN3_9GLOM</name>
<evidence type="ECO:0000313" key="2">
    <source>
        <dbReference type="Proteomes" id="UP000789920"/>
    </source>
</evidence>